<feature type="domain" description="Bacterial DNA polymerase III alpha subunit NTPase" evidence="1">
    <location>
        <begin position="14"/>
        <end position="81"/>
    </location>
</feature>
<organism evidence="2 3">
    <name type="scientific">Candidatus Phocaeicola excrementipullorum</name>
    <dbReference type="NCBI Taxonomy" id="2838731"/>
    <lineage>
        <taxon>Bacteria</taxon>
        <taxon>Pseudomonadati</taxon>
        <taxon>Bacteroidota</taxon>
        <taxon>Bacteroidia</taxon>
        <taxon>Bacteroidales</taxon>
        <taxon>Bacteroidaceae</taxon>
        <taxon>Phocaeicola</taxon>
    </lineage>
</organism>
<accession>A0A948TPI5</accession>
<reference evidence="2" key="2">
    <citation type="submission" date="2021-04" db="EMBL/GenBank/DDBJ databases">
        <authorList>
            <person name="Gilroy R."/>
        </authorList>
    </citation>
    <scope>NUCLEOTIDE SEQUENCE</scope>
    <source>
        <strain evidence="2">8470</strain>
    </source>
</reference>
<gene>
    <name evidence="2" type="ORF">H9928_09315</name>
</gene>
<dbReference type="EMBL" id="JAHLFJ010000081">
    <property type="protein sequence ID" value="MBU3856730.1"/>
    <property type="molecule type" value="Genomic_DNA"/>
</dbReference>
<dbReference type="Pfam" id="PF07733">
    <property type="entry name" value="DNA_pol3_alpha"/>
    <property type="match status" value="1"/>
</dbReference>
<dbReference type="GO" id="GO:0006260">
    <property type="term" value="P:DNA replication"/>
    <property type="evidence" value="ECO:0007669"/>
    <property type="project" value="InterPro"/>
</dbReference>
<sequence length="149" mass="17327">MESFRFQVMWEKNRRMPELPDESLNTELDVLCEKGLVDEMLVLRDIVEGVRKELGYQTEMGKGSLEGTVVPFLLGITTTEPDLAQPNNVLSDAEHLRLPLEVVLYYDNEIRNRVVDWVKLRYETVKTQLGQPILKRSNMVVEFKRVMKS</sequence>
<comment type="caution">
    <text evidence="2">The sequence shown here is derived from an EMBL/GenBank/DDBJ whole genome shotgun (WGS) entry which is preliminary data.</text>
</comment>
<evidence type="ECO:0000259" key="1">
    <source>
        <dbReference type="Pfam" id="PF07733"/>
    </source>
</evidence>
<name>A0A948TPI5_9BACT</name>
<dbReference type="GO" id="GO:0008408">
    <property type="term" value="F:3'-5' exonuclease activity"/>
    <property type="evidence" value="ECO:0007669"/>
    <property type="project" value="InterPro"/>
</dbReference>
<reference evidence="2" key="1">
    <citation type="journal article" date="2021" name="PeerJ">
        <title>Extensive microbial diversity within the chicken gut microbiome revealed by metagenomics and culture.</title>
        <authorList>
            <person name="Gilroy R."/>
            <person name="Ravi A."/>
            <person name="Getino M."/>
            <person name="Pursley I."/>
            <person name="Horton D.L."/>
            <person name="Alikhan N.F."/>
            <person name="Baker D."/>
            <person name="Gharbi K."/>
            <person name="Hall N."/>
            <person name="Watson M."/>
            <person name="Adriaenssens E.M."/>
            <person name="Foster-Nyarko E."/>
            <person name="Jarju S."/>
            <person name="Secka A."/>
            <person name="Antonio M."/>
            <person name="Oren A."/>
            <person name="Chaudhuri R.R."/>
            <person name="La Ragione R."/>
            <person name="Hildebrand F."/>
            <person name="Pallen M.J."/>
        </authorList>
    </citation>
    <scope>NUCLEOTIDE SEQUENCE</scope>
    <source>
        <strain evidence="2">8470</strain>
    </source>
</reference>
<protein>
    <recommendedName>
        <fullName evidence="1">Bacterial DNA polymerase III alpha subunit NTPase domain-containing protein</fullName>
    </recommendedName>
</protein>
<dbReference type="AlphaFoldDB" id="A0A948TPI5"/>
<dbReference type="InterPro" id="IPR011708">
    <property type="entry name" value="DNA_pol3_alpha_NTPase_dom"/>
</dbReference>
<dbReference type="Proteomes" id="UP000784286">
    <property type="component" value="Unassembled WGS sequence"/>
</dbReference>
<proteinExistence type="predicted"/>
<evidence type="ECO:0000313" key="3">
    <source>
        <dbReference type="Proteomes" id="UP000784286"/>
    </source>
</evidence>
<evidence type="ECO:0000313" key="2">
    <source>
        <dbReference type="EMBL" id="MBU3856730.1"/>
    </source>
</evidence>